<dbReference type="Pfam" id="PF04650">
    <property type="entry name" value="YSIRK_signal"/>
    <property type="match status" value="1"/>
</dbReference>
<gene>
    <name evidence="4" type="ORF">NCTC12224_01344</name>
</gene>
<keyword evidence="4" id="KW-0326">Glycosidase</keyword>
<name>A0A380KAH5_9STRE</name>
<evidence type="ECO:0000256" key="2">
    <source>
        <dbReference type="SAM" id="MobiDB-lite"/>
    </source>
</evidence>
<keyword evidence="5" id="KW-1185">Reference proteome</keyword>
<reference evidence="4 5" key="1">
    <citation type="submission" date="2018-06" db="EMBL/GenBank/DDBJ databases">
        <authorList>
            <consortium name="Pathogen Informatics"/>
            <person name="Doyle S."/>
        </authorList>
    </citation>
    <scope>NUCLEOTIDE SEQUENCE [LARGE SCALE GENOMIC DNA]</scope>
    <source>
        <strain evidence="4 5">NCTC12224</strain>
    </source>
</reference>
<sequence length="361" mass="37878">MKKIDPKRTTLKRQDHFSIRKFKYGVASVLIETGLLFSPGVVAKASETTATSNPETPVLTIDDNDTTTASSSQEIIAEATETAASSSTTAAEVAETTASTSNEETSTETTADKRIDAEVSASGVVTFADGTAVQTVTLNGGATTYPVDGGTFVITGTTVSFISNGTTDATYTVTVEAYDADGNKDTETYSVTAKKSESSEISALEAEEVATEETATEIATETTTLENVSVSNALKAEEVTIEQAAIEQDATEQTMMALALDDTNAEEANNVLAVAATSATATTTSSATTSGTTDNDYRTDKAIITETVEEIAEVTAANPTLNNDHYTKYADYNLNDLKQQIAWLNLNDASVTITDAEGIVC</sequence>
<accession>A0A380KAH5</accession>
<feature type="compositionally biased region" description="Low complexity" evidence="2">
    <location>
        <begin position="80"/>
        <end position="109"/>
    </location>
</feature>
<dbReference type="GO" id="GO:0016798">
    <property type="term" value="F:hydrolase activity, acting on glycosyl bonds"/>
    <property type="evidence" value="ECO:0007669"/>
    <property type="project" value="UniProtKB-KW"/>
</dbReference>
<feature type="domain" description="YSIRK Gram-positive signal peptide" evidence="3">
    <location>
        <begin position="12"/>
        <end position="36"/>
    </location>
</feature>
<organism evidence="4 5">
    <name type="scientific">Streptococcus hyointestinalis</name>
    <dbReference type="NCBI Taxonomy" id="1337"/>
    <lineage>
        <taxon>Bacteria</taxon>
        <taxon>Bacillati</taxon>
        <taxon>Bacillota</taxon>
        <taxon>Bacilli</taxon>
        <taxon>Lactobacillales</taxon>
        <taxon>Streptococcaceae</taxon>
        <taxon>Streptococcus</taxon>
    </lineage>
</organism>
<evidence type="ECO:0000256" key="1">
    <source>
        <dbReference type="ARBA" id="ARBA00022729"/>
    </source>
</evidence>
<keyword evidence="1" id="KW-0732">Signal</keyword>
<dbReference type="NCBIfam" id="TIGR01168">
    <property type="entry name" value="YSIRK_signal"/>
    <property type="match status" value="1"/>
</dbReference>
<proteinExistence type="predicted"/>
<protein>
    <submittedName>
        <fullName evidence="4">Type II secretory pathway, pullulanase PulA glycosidase</fullName>
    </submittedName>
</protein>
<evidence type="ECO:0000259" key="3">
    <source>
        <dbReference type="Pfam" id="PF04650"/>
    </source>
</evidence>
<dbReference type="EMBL" id="UHFN01000007">
    <property type="protein sequence ID" value="SUN61136.1"/>
    <property type="molecule type" value="Genomic_DNA"/>
</dbReference>
<feature type="region of interest" description="Disordered" evidence="2">
    <location>
        <begin position="80"/>
        <end position="114"/>
    </location>
</feature>
<dbReference type="Proteomes" id="UP000254924">
    <property type="component" value="Unassembled WGS sequence"/>
</dbReference>
<evidence type="ECO:0000313" key="5">
    <source>
        <dbReference type="Proteomes" id="UP000254924"/>
    </source>
</evidence>
<keyword evidence="4" id="KW-0378">Hydrolase</keyword>
<evidence type="ECO:0000313" key="4">
    <source>
        <dbReference type="EMBL" id="SUN61136.1"/>
    </source>
</evidence>
<feature type="region of interest" description="Disordered" evidence="2">
    <location>
        <begin position="47"/>
        <end position="67"/>
    </location>
</feature>
<dbReference type="InterPro" id="IPR005877">
    <property type="entry name" value="YSIRK_signal_dom"/>
</dbReference>
<dbReference type="AlphaFoldDB" id="A0A380KAH5"/>